<dbReference type="Proteomes" id="UP000075884">
    <property type="component" value="Unassembled WGS sequence"/>
</dbReference>
<protein>
    <submittedName>
        <fullName evidence="3">Uncharacterized protein</fullName>
    </submittedName>
</protein>
<reference evidence="3" key="2">
    <citation type="submission" date="2020-05" db="UniProtKB">
        <authorList>
            <consortium name="EnsemblMetazoa"/>
        </authorList>
    </citation>
    <scope>IDENTIFICATION</scope>
    <source>
        <strain evidence="3">WRAIR2</strain>
    </source>
</reference>
<dbReference type="VEuPathDB" id="VectorBase:ADIR005910"/>
<evidence type="ECO:0000313" key="4">
    <source>
        <dbReference type="Proteomes" id="UP000075884"/>
    </source>
</evidence>
<feature type="coiled-coil region" evidence="1">
    <location>
        <begin position="189"/>
        <end position="223"/>
    </location>
</feature>
<feature type="compositionally biased region" description="Polar residues" evidence="2">
    <location>
        <begin position="383"/>
        <end position="392"/>
    </location>
</feature>
<evidence type="ECO:0000256" key="2">
    <source>
        <dbReference type="SAM" id="MobiDB-lite"/>
    </source>
</evidence>
<accession>A0A182NE46</accession>
<reference evidence="4" key="1">
    <citation type="submission" date="2013-03" db="EMBL/GenBank/DDBJ databases">
        <title>The Genome Sequence of Anopheles dirus WRAIR2.</title>
        <authorList>
            <consortium name="The Broad Institute Genomics Platform"/>
            <person name="Neafsey D.E."/>
            <person name="Walton C."/>
            <person name="Walker B."/>
            <person name="Young S.K."/>
            <person name="Zeng Q."/>
            <person name="Gargeya S."/>
            <person name="Fitzgerald M."/>
            <person name="Haas B."/>
            <person name="Abouelleil A."/>
            <person name="Allen A.W."/>
            <person name="Alvarado L."/>
            <person name="Arachchi H.M."/>
            <person name="Berlin A.M."/>
            <person name="Chapman S.B."/>
            <person name="Gainer-Dewar J."/>
            <person name="Goldberg J."/>
            <person name="Griggs A."/>
            <person name="Gujja S."/>
            <person name="Hansen M."/>
            <person name="Howarth C."/>
            <person name="Imamovic A."/>
            <person name="Ireland A."/>
            <person name="Larimer J."/>
            <person name="McCowan C."/>
            <person name="Murphy C."/>
            <person name="Pearson M."/>
            <person name="Poon T.W."/>
            <person name="Priest M."/>
            <person name="Roberts A."/>
            <person name="Saif S."/>
            <person name="Shea T."/>
            <person name="Sisk P."/>
            <person name="Sykes S."/>
            <person name="Wortman J."/>
            <person name="Nusbaum C."/>
            <person name="Birren B."/>
        </authorList>
    </citation>
    <scope>NUCLEOTIDE SEQUENCE [LARGE SCALE GENOMIC DNA]</scope>
    <source>
        <strain evidence="4">WRAIR2</strain>
    </source>
</reference>
<organism evidence="3 4">
    <name type="scientific">Anopheles dirus</name>
    <dbReference type="NCBI Taxonomy" id="7168"/>
    <lineage>
        <taxon>Eukaryota</taxon>
        <taxon>Metazoa</taxon>
        <taxon>Ecdysozoa</taxon>
        <taxon>Arthropoda</taxon>
        <taxon>Hexapoda</taxon>
        <taxon>Insecta</taxon>
        <taxon>Pterygota</taxon>
        <taxon>Neoptera</taxon>
        <taxon>Endopterygota</taxon>
        <taxon>Diptera</taxon>
        <taxon>Nematocera</taxon>
        <taxon>Culicoidea</taxon>
        <taxon>Culicidae</taxon>
        <taxon>Anophelinae</taxon>
        <taxon>Anopheles</taxon>
    </lineage>
</organism>
<dbReference type="EnsemblMetazoa" id="ADIR005910-RA">
    <property type="protein sequence ID" value="ADIR005910-PA"/>
    <property type="gene ID" value="ADIR005910"/>
</dbReference>
<evidence type="ECO:0000313" key="3">
    <source>
        <dbReference type="EnsemblMetazoa" id="ADIR005910-PA"/>
    </source>
</evidence>
<keyword evidence="1" id="KW-0175">Coiled coil</keyword>
<keyword evidence="4" id="KW-1185">Reference proteome</keyword>
<feature type="region of interest" description="Disordered" evidence="2">
    <location>
        <begin position="377"/>
        <end position="402"/>
    </location>
</feature>
<feature type="region of interest" description="Disordered" evidence="2">
    <location>
        <begin position="153"/>
        <end position="180"/>
    </location>
</feature>
<evidence type="ECO:0000256" key="1">
    <source>
        <dbReference type="SAM" id="Coils"/>
    </source>
</evidence>
<name>A0A182NE46_9DIPT</name>
<dbReference type="AlphaFoldDB" id="A0A182NE46"/>
<proteinExistence type="predicted"/>
<sequence length="419" mass="47432">MSFTTLHPVKKQSIGDMYLASMSPYGSTSFQEMGHYIQEARKLTRNNTFIGLNTCKNDDTNRTETFMDTWTRCNSAEHLPSNRQNRSNPTAFVKQVVGSVPSVTAPISDTLTRPNEFDLNDCDYSEVKEKHPMDRRCSMIPVICHSAIVRQKPPVQSPISEKEKTARRKPAIPPKVPAKHQNSIKIFRAERLQDKNLDMAQQFDELREQIALMEQNRKREEQQNREIFDLLRSEIHELKSICNKLVDTVEHRRNAEYDMFLKMKHAEFSLYSRSCEVSKKILSNTFGRRRKSNTAHATFFNPNGDTIGNTGDKKEGNGNPCSMEDAICNPAHGLVQSDGTSGGAGDCELRRASSVPDTPLNIVTSVYYVSEMQSVEMEDDAPQANNTENQASEALEKELGTKKKSGLHKIGYWFKSGKN</sequence>